<sequence>MSAEWRIAQPYCLALAPQLNSPEPIWYIGCKTLNGEDKMFQSQQFFDQNYPELSQWTKTIPNSARACRVTFGSAPYSYFACAPGRGSSWAGVPSELTDKVQKSFDTPSCVSLGTNEAWFALWPDGYFAWNFHGQYQELEGIFKTIGPQSIGTLALSPYNPQHFFLALKDGTVRYNFAGIPEWTAPIQEIMNQWQAELFQRQQRMQQLPLSPPLSPPLGNAQGQMQWNPQNGMPAPAPGAQVYVAAHYANAHPPAPGMPQYNAYANAPLSPPPMAIELPGSTLLEPPQATAPAFPPQQGAPRPVSILTEKKKKGFFRKAFGKS</sequence>
<protein>
    <submittedName>
        <fullName evidence="2">Uncharacterized protein</fullName>
    </submittedName>
</protein>
<gene>
    <name evidence="2" type="ORF">BU24DRAFT_417859</name>
</gene>
<evidence type="ECO:0000313" key="2">
    <source>
        <dbReference type="EMBL" id="KAF2022226.1"/>
    </source>
</evidence>
<reference evidence="2" key="1">
    <citation type="journal article" date="2020" name="Stud. Mycol.">
        <title>101 Dothideomycetes genomes: a test case for predicting lifestyles and emergence of pathogens.</title>
        <authorList>
            <person name="Haridas S."/>
            <person name="Albert R."/>
            <person name="Binder M."/>
            <person name="Bloem J."/>
            <person name="Labutti K."/>
            <person name="Salamov A."/>
            <person name="Andreopoulos B."/>
            <person name="Baker S."/>
            <person name="Barry K."/>
            <person name="Bills G."/>
            <person name="Bluhm B."/>
            <person name="Cannon C."/>
            <person name="Castanera R."/>
            <person name="Culley D."/>
            <person name="Daum C."/>
            <person name="Ezra D."/>
            <person name="Gonzalez J."/>
            <person name="Henrissat B."/>
            <person name="Kuo A."/>
            <person name="Liang C."/>
            <person name="Lipzen A."/>
            <person name="Lutzoni F."/>
            <person name="Magnuson J."/>
            <person name="Mondo S."/>
            <person name="Nolan M."/>
            <person name="Ohm R."/>
            <person name="Pangilinan J."/>
            <person name="Park H.-J."/>
            <person name="Ramirez L."/>
            <person name="Alfaro M."/>
            <person name="Sun H."/>
            <person name="Tritt A."/>
            <person name="Yoshinaga Y."/>
            <person name="Zwiers L.-H."/>
            <person name="Turgeon B."/>
            <person name="Goodwin S."/>
            <person name="Spatafora J."/>
            <person name="Crous P."/>
            <person name="Grigoriev I."/>
        </authorList>
    </citation>
    <scope>NUCLEOTIDE SEQUENCE</scope>
    <source>
        <strain evidence="2">CBS 175.79</strain>
    </source>
</reference>
<organism evidence="2 3">
    <name type="scientific">Aaosphaeria arxii CBS 175.79</name>
    <dbReference type="NCBI Taxonomy" id="1450172"/>
    <lineage>
        <taxon>Eukaryota</taxon>
        <taxon>Fungi</taxon>
        <taxon>Dikarya</taxon>
        <taxon>Ascomycota</taxon>
        <taxon>Pezizomycotina</taxon>
        <taxon>Dothideomycetes</taxon>
        <taxon>Pleosporomycetidae</taxon>
        <taxon>Pleosporales</taxon>
        <taxon>Pleosporales incertae sedis</taxon>
        <taxon>Aaosphaeria</taxon>
    </lineage>
</organism>
<dbReference type="GeneID" id="54284230"/>
<dbReference type="RefSeq" id="XP_033390565.1">
    <property type="nucleotide sequence ID" value="XM_033526833.1"/>
</dbReference>
<dbReference type="EMBL" id="ML978066">
    <property type="protein sequence ID" value="KAF2022226.1"/>
    <property type="molecule type" value="Genomic_DNA"/>
</dbReference>
<proteinExistence type="predicted"/>
<accession>A0A6A5YAH1</accession>
<feature type="compositionally biased region" description="Low complexity" evidence="1">
    <location>
        <begin position="285"/>
        <end position="302"/>
    </location>
</feature>
<evidence type="ECO:0000313" key="3">
    <source>
        <dbReference type="Proteomes" id="UP000799778"/>
    </source>
</evidence>
<dbReference type="OrthoDB" id="4764735at2759"/>
<evidence type="ECO:0000256" key="1">
    <source>
        <dbReference type="SAM" id="MobiDB-lite"/>
    </source>
</evidence>
<keyword evidence="3" id="KW-1185">Reference proteome</keyword>
<dbReference type="Proteomes" id="UP000799778">
    <property type="component" value="Unassembled WGS sequence"/>
</dbReference>
<name>A0A6A5YAH1_9PLEO</name>
<feature type="region of interest" description="Disordered" evidence="1">
    <location>
        <begin position="275"/>
        <end position="303"/>
    </location>
</feature>
<dbReference type="AlphaFoldDB" id="A0A6A5YAH1"/>